<organism evidence="1 2">
    <name type="scientific">Thiorhodovibrio winogradskyi</name>
    <dbReference type="NCBI Taxonomy" id="77007"/>
    <lineage>
        <taxon>Bacteria</taxon>
        <taxon>Pseudomonadati</taxon>
        <taxon>Pseudomonadota</taxon>
        <taxon>Gammaproteobacteria</taxon>
        <taxon>Chromatiales</taxon>
        <taxon>Chromatiaceae</taxon>
        <taxon>Thiorhodovibrio</taxon>
    </lineage>
</organism>
<dbReference type="RefSeq" id="WP_328987038.1">
    <property type="nucleotide sequence ID" value="NZ_CP121472.1"/>
</dbReference>
<name>A0ABZ0S655_9GAMM</name>
<proteinExistence type="predicted"/>
<keyword evidence="2" id="KW-1185">Reference proteome</keyword>
<evidence type="ECO:0000313" key="2">
    <source>
        <dbReference type="Proteomes" id="UP001432180"/>
    </source>
</evidence>
<protein>
    <submittedName>
        <fullName evidence="1">Nif11-like leader peptide domain protein</fullName>
    </submittedName>
</protein>
<evidence type="ECO:0000313" key="1">
    <source>
        <dbReference type="EMBL" id="WPL16490.1"/>
    </source>
</evidence>
<accession>A0ABZ0S655</accession>
<dbReference type="EMBL" id="CP121472">
    <property type="protein sequence ID" value="WPL16490.1"/>
    <property type="molecule type" value="Genomic_DNA"/>
</dbReference>
<dbReference type="Proteomes" id="UP001432180">
    <property type="component" value="Chromosome"/>
</dbReference>
<reference evidence="1 2" key="1">
    <citation type="journal article" date="2023" name="Microorganisms">
        <title>Thiorhodovibrio frisius and Trv. litoralis spp. nov., Two Novel Members from a Clade of Fastidious Purple Sulfur Bacteria That Exhibit Unique Red-Shifted Light-Harvesting Capabilities.</title>
        <authorList>
            <person name="Methner A."/>
            <person name="Kuzyk S.B."/>
            <person name="Petersen J."/>
            <person name="Bauer S."/>
            <person name="Brinkmann H."/>
            <person name="Sichau K."/>
            <person name="Wanner G."/>
            <person name="Wolf J."/>
            <person name="Neumann-Schaal M."/>
            <person name="Henke P."/>
            <person name="Tank M."/>
            <person name="Sproer C."/>
            <person name="Bunk B."/>
            <person name="Overmann J."/>
        </authorList>
    </citation>
    <scope>NUCLEOTIDE SEQUENCE [LARGE SCALE GENOMIC DNA]</scope>
    <source>
        <strain evidence="1 2">DSM 6702</strain>
    </source>
</reference>
<gene>
    <name evidence="1" type="ORF">Thiowin_01446</name>
</gene>
<sequence length="120" mass="13090">MSTENVKLFFAALAADPEHRLQLQQLNNTYRGRALDEQRRLALVREHVLPVAEAMGFPFTADDLKDYEAQTLADIHQSGQLSSEELDVITGGSGGDGLCHLLGVAPNISPYWLNGCPLGI</sequence>